<keyword evidence="3" id="KW-1185">Reference proteome</keyword>
<dbReference type="KEGG" id="sxi:SXIM_36410"/>
<protein>
    <submittedName>
        <fullName evidence="2">Uncharacterized protein</fullName>
    </submittedName>
</protein>
<name>A0A0F7FY82_9ACTN</name>
<dbReference type="HOGENOM" id="CLU_2157063_0_0_11"/>
<dbReference type="EMBL" id="CP009922">
    <property type="protein sequence ID" value="AKG45025.1"/>
    <property type="molecule type" value="Genomic_DNA"/>
</dbReference>
<evidence type="ECO:0000256" key="1">
    <source>
        <dbReference type="SAM" id="MobiDB-lite"/>
    </source>
</evidence>
<gene>
    <name evidence="2" type="ORF">SXIM_36410</name>
</gene>
<evidence type="ECO:0000313" key="2">
    <source>
        <dbReference type="EMBL" id="AKG45025.1"/>
    </source>
</evidence>
<evidence type="ECO:0000313" key="3">
    <source>
        <dbReference type="Proteomes" id="UP000034034"/>
    </source>
</evidence>
<organism evidence="2 3">
    <name type="scientific">Streptomyces xiamenensis</name>
    <dbReference type="NCBI Taxonomy" id="408015"/>
    <lineage>
        <taxon>Bacteria</taxon>
        <taxon>Bacillati</taxon>
        <taxon>Actinomycetota</taxon>
        <taxon>Actinomycetes</taxon>
        <taxon>Kitasatosporales</taxon>
        <taxon>Streptomycetaceae</taxon>
        <taxon>Streptomyces</taxon>
    </lineage>
</organism>
<reference evidence="2" key="1">
    <citation type="submission" date="2019-08" db="EMBL/GenBank/DDBJ databases">
        <title>Complete genome sequence of a mangrove-derived Streptomyces xiamenensis.</title>
        <authorList>
            <person name="Xu J."/>
        </authorList>
    </citation>
    <scope>NUCLEOTIDE SEQUENCE</scope>
    <source>
        <strain evidence="2">318</strain>
    </source>
</reference>
<feature type="region of interest" description="Disordered" evidence="1">
    <location>
        <begin position="40"/>
        <end position="111"/>
    </location>
</feature>
<proteinExistence type="predicted"/>
<dbReference type="Proteomes" id="UP000034034">
    <property type="component" value="Chromosome"/>
</dbReference>
<sequence>MFVPTPAVLGAPRDPLLRLPLPALNLALRGGPIGRHARVQPRQAGLEPAHSRHPVSLFPQFSHRGPRPDVTLRARRKEGPLTKAEIPAPKPVRGSRERCSPGTDGRVSTSD</sequence>
<accession>A0A0F7FY82</accession>
<feature type="compositionally biased region" description="Basic and acidic residues" evidence="1">
    <location>
        <begin position="66"/>
        <end position="80"/>
    </location>
</feature>
<dbReference type="AlphaFoldDB" id="A0A0F7FY82"/>